<dbReference type="EMBL" id="CAJNNV010030615">
    <property type="protein sequence ID" value="CAE8633074.1"/>
    <property type="molecule type" value="Genomic_DNA"/>
</dbReference>
<sequence length="263" mass="29444">MGLSLPHLRQPTLRSWTRDWRTSLCRTLKKNGQATGGHGGWTSHWASSDLPALRLRASVDRYKAVISDFSSQLQQRGIVMENCSEEELDYLLAEQVIDWFDKAEGAEGIAKGCTFVAAFIKVNPRHKYKTACRTLDVRRTKVPPIQAPAFAPEFAMGLACWLILAGHPDVAAVVVFCFTGLFRSSDMLRLTWEDFMFSAKELVFCLGIAKRGLEQKVVITSPSVFCWAFQLILYSKSQGEVWTRRGPFSSCRTASSLIGSPKE</sequence>
<proteinExistence type="predicted"/>
<protein>
    <submittedName>
        <fullName evidence="1">Uncharacterized protein</fullName>
    </submittedName>
</protein>
<keyword evidence="2" id="KW-1185">Reference proteome</keyword>
<reference evidence="1" key="1">
    <citation type="submission" date="2021-02" db="EMBL/GenBank/DDBJ databases">
        <authorList>
            <person name="Dougan E. K."/>
            <person name="Rhodes N."/>
            <person name="Thang M."/>
            <person name="Chan C."/>
        </authorList>
    </citation>
    <scope>NUCLEOTIDE SEQUENCE</scope>
</reference>
<evidence type="ECO:0000313" key="1">
    <source>
        <dbReference type="EMBL" id="CAE8633074.1"/>
    </source>
</evidence>
<name>A0A813H5Z3_POLGL</name>
<evidence type="ECO:0000313" key="2">
    <source>
        <dbReference type="Proteomes" id="UP000654075"/>
    </source>
</evidence>
<dbReference type="Proteomes" id="UP000654075">
    <property type="component" value="Unassembled WGS sequence"/>
</dbReference>
<comment type="caution">
    <text evidence="1">The sequence shown here is derived from an EMBL/GenBank/DDBJ whole genome shotgun (WGS) entry which is preliminary data.</text>
</comment>
<accession>A0A813H5Z3</accession>
<dbReference type="AlphaFoldDB" id="A0A813H5Z3"/>
<organism evidence="1 2">
    <name type="scientific">Polarella glacialis</name>
    <name type="common">Dinoflagellate</name>
    <dbReference type="NCBI Taxonomy" id="89957"/>
    <lineage>
        <taxon>Eukaryota</taxon>
        <taxon>Sar</taxon>
        <taxon>Alveolata</taxon>
        <taxon>Dinophyceae</taxon>
        <taxon>Suessiales</taxon>
        <taxon>Suessiaceae</taxon>
        <taxon>Polarella</taxon>
    </lineage>
</organism>
<gene>
    <name evidence="1" type="ORF">PGLA1383_LOCUS48988</name>
</gene>